<name>A0A268ETP1_9BACL</name>
<feature type="binding site" evidence="4 6">
    <location>
        <position position="308"/>
    </location>
    <ligand>
        <name>substrate</name>
    </ligand>
</feature>
<dbReference type="InterPro" id="IPR029066">
    <property type="entry name" value="PLP-binding_barrel"/>
</dbReference>
<evidence type="ECO:0000256" key="2">
    <source>
        <dbReference type="ARBA" id="ARBA00022898"/>
    </source>
</evidence>
<dbReference type="FunFam" id="3.20.20.10:FF:000002">
    <property type="entry name" value="Alanine racemase"/>
    <property type="match status" value="1"/>
</dbReference>
<evidence type="ECO:0000259" key="7">
    <source>
        <dbReference type="SMART" id="SM01005"/>
    </source>
</evidence>
<dbReference type="HAMAP" id="MF_01201">
    <property type="entry name" value="Ala_racemase"/>
    <property type="match status" value="1"/>
</dbReference>
<dbReference type="InterPro" id="IPR020622">
    <property type="entry name" value="Ala_racemase_pyridoxalP-BS"/>
</dbReference>
<protein>
    <recommendedName>
        <fullName evidence="4">Alanine racemase</fullName>
        <ecNumber evidence="4">5.1.1.1</ecNumber>
    </recommendedName>
</protein>
<feature type="modified residue" description="N6-(pyridoxal phosphate)lysine" evidence="4 5">
    <location>
        <position position="36"/>
    </location>
</feature>
<comment type="similarity">
    <text evidence="4">Belongs to the alanine racemase family.</text>
</comment>
<dbReference type="Proteomes" id="UP000215596">
    <property type="component" value="Unassembled WGS sequence"/>
</dbReference>
<dbReference type="PANTHER" id="PTHR30511">
    <property type="entry name" value="ALANINE RACEMASE"/>
    <property type="match status" value="1"/>
</dbReference>
<proteinExistence type="inferred from homology"/>
<dbReference type="UniPathway" id="UPA00042">
    <property type="reaction ID" value="UER00497"/>
</dbReference>
<evidence type="ECO:0000313" key="8">
    <source>
        <dbReference type="EMBL" id="PAD76499.1"/>
    </source>
</evidence>
<dbReference type="PRINTS" id="PR00992">
    <property type="entry name" value="ALARACEMASE"/>
</dbReference>
<dbReference type="InterPro" id="IPR000821">
    <property type="entry name" value="Ala_racemase"/>
</dbReference>
<dbReference type="Pfam" id="PF01168">
    <property type="entry name" value="Ala_racemase_N"/>
    <property type="match status" value="1"/>
</dbReference>
<dbReference type="SUPFAM" id="SSF51419">
    <property type="entry name" value="PLP-binding barrel"/>
    <property type="match status" value="1"/>
</dbReference>
<comment type="pathway">
    <text evidence="4">Amino-acid biosynthesis; D-alanine biosynthesis; D-alanine from L-alanine: step 1/1.</text>
</comment>
<keyword evidence="2 4" id="KW-0663">Pyridoxal phosphate</keyword>
<feature type="binding site" evidence="4 6">
    <location>
        <position position="135"/>
    </location>
    <ligand>
        <name>substrate</name>
    </ligand>
</feature>
<evidence type="ECO:0000256" key="6">
    <source>
        <dbReference type="PIRSR" id="PIRSR600821-52"/>
    </source>
</evidence>
<dbReference type="InterPro" id="IPR009006">
    <property type="entry name" value="Ala_racemase/Decarboxylase_C"/>
</dbReference>
<reference evidence="8 9" key="1">
    <citation type="submission" date="2017-07" db="EMBL/GenBank/DDBJ databases">
        <title>Isolation and whole genome analysis of endospore-forming bacteria from heroin.</title>
        <authorList>
            <person name="Kalinowski J."/>
            <person name="Ahrens B."/>
            <person name="Al-Dilaimi A."/>
            <person name="Winkler A."/>
            <person name="Wibberg D."/>
            <person name="Schleenbecker U."/>
            <person name="Ruckert C."/>
            <person name="Wolfel R."/>
            <person name="Grass G."/>
        </authorList>
    </citation>
    <scope>NUCLEOTIDE SEQUENCE [LARGE SCALE GENOMIC DNA]</scope>
    <source>
        <strain evidence="8 9">7537-G1</strain>
    </source>
</reference>
<feature type="active site" description="Proton acceptor; specific for D-alanine" evidence="4">
    <location>
        <position position="36"/>
    </location>
</feature>
<comment type="cofactor">
    <cofactor evidence="1 4 5">
        <name>pyridoxal 5'-phosphate</name>
        <dbReference type="ChEBI" id="CHEBI:597326"/>
    </cofactor>
</comment>
<dbReference type="InterPro" id="IPR011079">
    <property type="entry name" value="Ala_racemase_C"/>
</dbReference>
<evidence type="ECO:0000256" key="1">
    <source>
        <dbReference type="ARBA" id="ARBA00001933"/>
    </source>
</evidence>
<dbReference type="PROSITE" id="PS00395">
    <property type="entry name" value="ALANINE_RACEMASE"/>
    <property type="match status" value="1"/>
</dbReference>
<dbReference type="Gene3D" id="2.40.37.10">
    <property type="entry name" value="Lyase, Ornithine Decarboxylase, Chain A, domain 1"/>
    <property type="match status" value="1"/>
</dbReference>
<dbReference type="CDD" id="cd00430">
    <property type="entry name" value="PLPDE_III_AR"/>
    <property type="match status" value="1"/>
</dbReference>
<evidence type="ECO:0000256" key="4">
    <source>
        <dbReference type="HAMAP-Rule" id="MF_01201"/>
    </source>
</evidence>
<dbReference type="GO" id="GO:0030632">
    <property type="term" value="P:D-alanine biosynthetic process"/>
    <property type="evidence" value="ECO:0007669"/>
    <property type="project" value="UniProtKB-UniRule"/>
</dbReference>
<dbReference type="EMBL" id="NPBY01000038">
    <property type="protein sequence ID" value="PAD76499.1"/>
    <property type="molecule type" value="Genomic_DNA"/>
</dbReference>
<dbReference type="InterPro" id="IPR001608">
    <property type="entry name" value="Ala_racemase_N"/>
</dbReference>
<dbReference type="GO" id="GO:0008784">
    <property type="term" value="F:alanine racemase activity"/>
    <property type="evidence" value="ECO:0007669"/>
    <property type="project" value="UniProtKB-UniRule"/>
</dbReference>
<dbReference type="NCBIfam" id="TIGR00492">
    <property type="entry name" value="alr"/>
    <property type="match status" value="1"/>
</dbReference>
<dbReference type="AlphaFoldDB" id="A0A268ETP1"/>
<evidence type="ECO:0000256" key="5">
    <source>
        <dbReference type="PIRSR" id="PIRSR600821-50"/>
    </source>
</evidence>
<dbReference type="OrthoDB" id="9813814at2"/>
<dbReference type="SMART" id="SM01005">
    <property type="entry name" value="Ala_racemase_C"/>
    <property type="match status" value="1"/>
</dbReference>
<sequence length="382" mass="43095">MYRDTWAEIDLTQIRQNVVAIREFLPRSTKLMAVVKANGYGHGDIQTAREAVQAGADYLAVAYMEEALRLRKAGLKLPILILTPIRPELTPLALKHDLMLTVTRASWFREMRAYKPVHTGGQLYVHIKMDTGLGRIGVRTVEEWRDMVPWLNAPDIVVDGVYTHFATASHADSSYLELQVRRFQEMKRWSSKLHVNHYHCAASAAALRFPELCMDMVRIGAAMYGYYPKHLVTGITLKPALSLHSRLMHTKRLNQGEYLGYDNAYQAGQDQWIGTIPIGYADGWSQSMRHAEVLVEGQRARIIGKISMDQITVELPKDVPVGTKVTLIGSSEEQSISIQEIADRIEVVPQEISSSITERVTRIYRNRGGIPNEAIRSEAEAL</sequence>
<comment type="catalytic activity">
    <reaction evidence="4">
        <text>L-alanine = D-alanine</text>
        <dbReference type="Rhea" id="RHEA:20249"/>
        <dbReference type="ChEBI" id="CHEBI:57416"/>
        <dbReference type="ChEBI" id="CHEBI:57972"/>
        <dbReference type="EC" id="5.1.1.1"/>
    </reaction>
</comment>
<dbReference type="GO" id="GO:0005829">
    <property type="term" value="C:cytosol"/>
    <property type="evidence" value="ECO:0007669"/>
    <property type="project" value="TreeGrafter"/>
</dbReference>
<feature type="active site" description="Proton acceptor; specific for L-alanine" evidence="4">
    <location>
        <position position="261"/>
    </location>
</feature>
<dbReference type="GO" id="GO:0009252">
    <property type="term" value="P:peptidoglycan biosynthetic process"/>
    <property type="evidence" value="ECO:0007669"/>
    <property type="project" value="TreeGrafter"/>
</dbReference>
<dbReference type="GO" id="GO:0030170">
    <property type="term" value="F:pyridoxal phosphate binding"/>
    <property type="evidence" value="ECO:0007669"/>
    <property type="project" value="UniProtKB-UniRule"/>
</dbReference>
<dbReference type="Pfam" id="PF00842">
    <property type="entry name" value="Ala_racemase_C"/>
    <property type="match status" value="1"/>
</dbReference>
<comment type="function">
    <text evidence="4">Catalyzes the interconversion of L-alanine and D-alanine. May also act on other amino acids.</text>
</comment>
<dbReference type="PANTHER" id="PTHR30511:SF0">
    <property type="entry name" value="ALANINE RACEMASE, CATABOLIC-RELATED"/>
    <property type="match status" value="1"/>
</dbReference>
<accession>A0A268ETP1</accession>
<dbReference type="EC" id="5.1.1.1" evidence="4"/>
<dbReference type="SUPFAM" id="SSF50621">
    <property type="entry name" value="Alanine racemase C-terminal domain-like"/>
    <property type="match status" value="1"/>
</dbReference>
<feature type="domain" description="Alanine racemase C-terminal" evidence="7">
    <location>
        <begin position="240"/>
        <end position="365"/>
    </location>
</feature>
<comment type="caution">
    <text evidence="8">The sequence shown here is derived from an EMBL/GenBank/DDBJ whole genome shotgun (WGS) entry which is preliminary data.</text>
</comment>
<evidence type="ECO:0000256" key="3">
    <source>
        <dbReference type="ARBA" id="ARBA00023235"/>
    </source>
</evidence>
<organism evidence="8 9">
    <name type="scientific">Paenibacillus campinasensis</name>
    <dbReference type="NCBI Taxonomy" id="66347"/>
    <lineage>
        <taxon>Bacteria</taxon>
        <taxon>Bacillati</taxon>
        <taxon>Bacillota</taxon>
        <taxon>Bacilli</taxon>
        <taxon>Bacillales</taxon>
        <taxon>Paenibacillaceae</taxon>
        <taxon>Paenibacillus</taxon>
    </lineage>
</organism>
<gene>
    <name evidence="8" type="primary">alr</name>
    <name evidence="8" type="ORF">CHH67_12280</name>
</gene>
<dbReference type="Gene3D" id="3.20.20.10">
    <property type="entry name" value="Alanine racemase"/>
    <property type="match status" value="1"/>
</dbReference>
<keyword evidence="3 4" id="KW-0413">Isomerase</keyword>
<evidence type="ECO:0000313" key="9">
    <source>
        <dbReference type="Proteomes" id="UP000215596"/>
    </source>
</evidence>